<dbReference type="EC" id="1.2.4.4" evidence="2"/>
<dbReference type="InterPro" id="IPR029061">
    <property type="entry name" value="THDP-binding"/>
</dbReference>
<evidence type="ECO:0000259" key="3">
    <source>
        <dbReference type="Pfam" id="PF00676"/>
    </source>
</evidence>
<evidence type="ECO:0000256" key="2">
    <source>
        <dbReference type="RuleBase" id="RU365014"/>
    </source>
</evidence>
<evidence type="ECO:0000313" key="4">
    <source>
        <dbReference type="EMBL" id="CAD9561740.1"/>
    </source>
</evidence>
<dbReference type="InterPro" id="IPR050771">
    <property type="entry name" value="Alpha-ketoacid_DH_E1_comp"/>
</dbReference>
<evidence type="ECO:0000256" key="1">
    <source>
        <dbReference type="ARBA" id="ARBA00023002"/>
    </source>
</evidence>
<feature type="domain" description="Dehydrogenase E1 component" evidence="3">
    <location>
        <begin position="170"/>
        <end position="488"/>
    </location>
</feature>
<dbReference type="EMBL" id="HBGY01005248">
    <property type="protein sequence ID" value="CAD9561740.1"/>
    <property type="molecule type" value="Transcribed_RNA"/>
</dbReference>
<keyword evidence="1 2" id="KW-0560">Oxidoreductase</keyword>
<organism evidence="4">
    <name type="scientific">Leptocylindrus danicus</name>
    <dbReference type="NCBI Taxonomy" id="163516"/>
    <lineage>
        <taxon>Eukaryota</taxon>
        <taxon>Sar</taxon>
        <taxon>Stramenopiles</taxon>
        <taxon>Ochrophyta</taxon>
        <taxon>Bacillariophyta</taxon>
        <taxon>Coscinodiscophyceae</taxon>
        <taxon>Chaetocerotophycidae</taxon>
        <taxon>Leptocylindrales</taxon>
        <taxon>Leptocylindraceae</taxon>
        <taxon>Leptocylindrus</taxon>
    </lineage>
</organism>
<comment type="catalytic activity">
    <reaction evidence="2">
        <text>N(6)-[(R)-lipoyl]-L-lysyl-[protein] + 3-methyl-2-oxobutanoate + H(+) = N(6)-[(R)-S(8)-2-methylpropanoyldihydrolipoyl]-L-lysyl-[protein] + CO2</text>
        <dbReference type="Rhea" id="RHEA:13457"/>
        <dbReference type="Rhea" id="RHEA-COMP:10474"/>
        <dbReference type="Rhea" id="RHEA-COMP:10497"/>
        <dbReference type="ChEBI" id="CHEBI:11851"/>
        <dbReference type="ChEBI" id="CHEBI:15378"/>
        <dbReference type="ChEBI" id="CHEBI:16526"/>
        <dbReference type="ChEBI" id="CHEBI:83099"/>
        <dbReference type="ChEBI" id="CHEBI:83142"/>
        <dbReference type="EC" id="1.2.4.4"/>
    </reaction>
</comment>
<dbReference type="AlphaFoldDB" id="A0A7S2JZE0"/>
<sequence length="525" mass="59566">MMRYNCIAALQRYSSSHRITLPKQQQYYGRMNMKRRWKASATAAAHDQHDEDQGNTNTKLEEALSITTQASTPLKPLKDSVTYTGNVTLPLTFDLKIVKPREYANGIFQNNQNEKFSGLWPVFRLLNEDGSSCCPDIPLKKKNLDQQDTLQQGQAIEEIQSEAMTHEMYRYMIRLSTMDHILESAQRQGRISFYLQCRGEEAIHIGSASALTLKDTIFGQYREQGILMWRGFTLEQFTDQCFSNERDLGRGRQMPVHYVSKALNFHAISSPLCTQLPHAVGAAYRMKLQYDQQDKHNIDIDNVSTDRGCAVVYFGEGAASEGDFHAACNFAATLRAPVVFFCRNNGYAISTPTTSQYSPNADGIIGRAPGYGIPGIRVDGNDVFAVHAATLAAKELAIRENTPVLIEAMTYRMSHHSTSDDSTQYRDKTEIERWKEEGDPIVRLQNFMLQRGYIEGDDVEAFRSQIAKEERMAVMAAMKKSEAKKKPSLDTMFEDVYGDKPTHLLRQEKEMRAHLAKYPEHYKVG</sequence>
<name>A0A7S2JZE0_9STRA</name>
<comment type="function">
    <text evidence="2">The branched-chain alpha-keto dehydrogenase complex catalyzes the overall conversion of alpha-keto acids to acyl-CoA and CO(2). It contains multiple copies of three enzymatic components: branched-chain alpha-keto acid decarboxylase (E1), lipoamide acyltransferase (E2) and lipoamide dehydrogenase (E3).</text>
</comment>
<accession>A0A7S2JZE0</accession>
<proteinExistence type="inferred from homology"/>
<dbReference type="FunFam" id="3.40.50.970:FF:000055">
    <property type="entry name" value="2-oxoisovalerate dehydrogenase subunit alpha"/>
    <property type="match status" value="1"/>
</dbReference>
<dbReference type="CDD" id="cd02000">
    <property type="entry name" value="TPP_E1_PDC_ADC_BCADC"/>
    <property type="match status" value="1"/>
</dbReference>
<dbReference type="PANTHER" id="PTHR43380">
    <property type="entry name" value="2-OXOISOVALERATE DEHYDROGENASE SUBUNIT ALPHA, MITOCHONDRIAL"/>
    <property type="match status" value="1"/>
</dbReference>
<dbReference type="PANTHER" id="PTHR43380:SF1">
    <property type="entry name" value="2-OXOISOVALERATE DEHYDROGENASE SUBUNIT ALPHA, MITOCHONDRIAL"/>
    <property type="match status" value="1"/>
</dbReference>
<comment type="similarity">
    <text evidence="2">Belongs to the BCKDHA family.</text>
</comment>
<dbReference type="Gene3D" id="3.40.50.970">
    <property type="match status" value="1"/>
</dbReference>
<protein>
    <recommendedName>
        <fullName evidence="2">2-oxoisovalerate dehydrogenase subunit alpha</fullName>
        <ecNumber evidence="2">1.2.4.4</ecNumber>
    </recommendedName>
    <alternativeName>
        <fullName evidence="2">Branched-chain alpha-keto acid dehydrogenase E1 component alpha chain</fullName>
    </alternativeName>
</protein>
<keyword evidence="2" id="KW-0786">Thiamine pyrophosphate</keyword>
<dbReference type="GO" id="GO:0003863">
    <property type="term" value="F:branched-chain 2-oxo acid dehydrogenase activity"/>
    <property type="evidence" value="ECO:0007669"/>
    <property type="project" value="UniProtKB-EC"/>
</dbReference>
<dbReference type="SUPFAM" id="SSF52518">
    <property type="entry name" value="Thiamin diphosphate-binding fold (THDP-binding)"/>
    <property type="match status" value="1"/>
</dbReference>
<dbReference type="Pfam" id="PF00676">
    <property type="entry name" value="E1_dh"/>
    <property type="match status" value="1"/>
</dbReference>
<dbReference type="GO" id="GO:0009083">
    <property type="term" value="P:branched-chain amino acid catabolic process"/>
    <property type="evidence" value="ECO:0007669"/>
    <property type="project" value="TreeGrafter"/>
</dbReference>
<comment type="cofactor">
    <cofactor evidence="2">
        <name>thiamine diphosphate</name>
        <dbReference type="ChEBI" id="CHEBI:58937"/>
    </cofactor>
</comment>
<dbReference type="InterPro" id="IPR001017">
    <property type="entry name" value="DH_E1"/>
</dbReference>
<reference evidence="4" key="1">
    <citation type="submission" date="2021-01" db="EMBL/GenBank/DDBJ databases">
        <authorList>
            <person name="Corre E."/>
            <person name="Pelletier E."/>
            <person name="Niang G."/>
            <person name="Scheremetjew M."/>
            <person name="Finn R."/>
            <person name="Kale V."/>
            <person name="Holt S."/>
            <person name="Cochrane G."/>
            <person name="Meng A."/>
            <person name="Brown T."/>
            <person name="Cohen L."/>
        </authorList>
    </citation>
    <scope>NUCLEOTIDE SEQUENCE</scope>
    <source>
        <strain evidence="4">B650</strain>
    </source>
</reference>
<gene>
    <name evidence="4" type="ORF">LDAN0321_LOCUS3192</name>
</gene>